<proteinExistence type="inferred from homology"/>
<dbReference type="GO" id="GO:0046872">
    <property type="term" value="F:metal ion binding"/>
    <property type="evidence" value="ECO:0007669"/>
    <property type="project" value="UniProtKB-KW"/>
</dbReference>
<evidence type="ECO:0000256" key="8">
    <source>
        <dbReference type="ARBA" id="ARBA00022842"/>
    </source>
</evidence>
<evidence type="ECO:0000256" key="2">
    <source>
        <dbReference type="ARBA" id="ARBA00005582"/>
    </source>
</evidence>
<dbReference type="PROSITE" id="PS00893">
    <property type="entry name" value="NUDIX_BOX"/>
    <property type="match status" value="1"/>
</dbReference>
<dbReference type="STRING" id="1120980.GCA_000745955_01490"/>
<dbReference type="EMBL" id="UFSO01000002">
    <property type="protein sequence ID" value="SSY70019.1"/>
    <property type="molecule type" value="Genomic_DNA"/>
</dbReference>
<dbReference type="Pfam" id="PF00293">
    <property type="entry name" value="NUDIX"/>
    <property type="match status" value="1"/>
</dbReference>
<dbReference type="GO" id="GO:0044715">
    <property type="term" value="F:8-oxo-dGDP phosphatase activity"/>
    <property type="evidence" value="ECO:0007669"/>
    <property type="project" value="TreeGrafter"/>
</dbReference>
<keyword evidence="6" id="KW-0227">DNA damage</keyword>
<dbReference type="Gene3D" id="3.90.79.10">
    <property type="entry name" value="Nucleoside Triphosphate Pyrophosphohydrolase"/>
    <property type="match status" value="1"/>
</dbReference>
<reference evidence="19 20" key="1">
    <citation type="submission" date="2018-06" db="EMBL/GenBank/DDBJ databases">
        <authorList>
            <consortium name="Pathogen Informatics"/>
            <person name="Doyle S."/>
        </authorList>
    </citation>
    <scope>NUCLEOTIDE SEQUENCE [LARGE SCALE GENOMIC DNA]</scope>
    <source>
        <strain evidence="19 20">NCTC10283</strain>
    </source>
</reference>
<evidence type="ECO:0000256" key="17">
    <source>
        <dbReference type="RuleBase" id="RU003476"/>
    </source>
</evidence>
<keyword evidence="3" id="KW-0515">Mutator protein</keyword>
<dbReference type="PANTHER" id="PTHR47707:SF1">
    <property type="entry name" value="NUDIX HYDROLASE FAMILY PROTEIN"/>
    <property type="match status" value="1"/>
</dbReference>
<dbReference type="PANTHER" id="PTHR47707">
    <property type="entry name" value="8-OXO-DGTP DIPHOSPHATASE"/>
    <property type="match status" value="1"/>
</dbReference>
<evidence type="ECO:0000256" key="14">
    <source>
        <dbReference type="ARBA" id="ARBA00041592"/>
    </source>
</evidence>
<comment type="catalytic activity">
    <reaction evidence="10">
        <text>8-oxo-dGTP + H2O = 8-oxo-dGMP + diphosphate + H(+)</text>
        <dbReference type="Rhea" id="RHEA:31575"/>
        <dbReference type="ChEBI" id="CHEBI:15377"/>
        <dbReference type="ChEBI" id="CHEBI:15378"/>
        <dbReference type="ChEBI" id="CHEBI:33019"/>
        <dbReference type="ChEBI" id="CHEBI:63224"/>
        <dbReference type="ChEBI" id="CHEBI:77896"/>
        <dbReference type="EC" id="3.6.1.55"/>
    </reaction>
</comment>
<keyword evidence="4" id="KW-0235">DNA replication</keyword>
<evidence type="ECO:0000256" key="10">
    <source>
        <dbReference type="ARBA" id="ARBA00035861"/>
    </source>
</evidence>
<dbReference type="Proteomes" id="UP000254209">
    <property type="component" value="Unassembled WGS sequence"/>
</dbReference>
<keyword evidence="20" id="KW-1185">Reference proteome</keyword>
<evidence type="ECO:0000256" key="6">
    <source>
        <dbReference type="ARBA" id="ARBA00022763"/>
    </source>
</evidence>
<dbReference type="GO" id="GO:0006260">
    <property type="term" value="P:DNA replication"/>
    <property type="evidence" value="ECO:0007669"/>
    <property type="project" value="UniProtKB-KW"/>
</dbReference>
<dbReference type="CDD" id="cd03425">
    <property type="entry name" value="NUDIX_MutT_NudA_like"/>
    <property type="match status" value="1"/>
</dbReference>
<dbReference type="GO" id="GO:0006281">
    <property type="term" value="P:DNA repair"/>
    <property type="evidence" value="ECO:0007669"/>
    <property type="project" value="UniProtKB-KW"/>
</dbReference>
<feature type="domain" description="Nudix hydrolase" evidence="18">
    <location>
        <begin position="5"/>
        <end position="134"/>
    </location>
</feature>
<evidence type="ECO:0000313" key="20">
    <source>
        <dbReference type="Proteomes" id="UP000254209"/>
    </source>
</evidence>
<dbReference type="InterPro" id="IPR020476">
    <property type="entry name" value="Nudix_hydrolase"/>
</dbReference>
<evidence type="ECO:0000259" key="18">
    <source>
        <dbReference type="PROSITE" id="PS51462"/>
    </source>
</evidence>
<evidence type="ECO:0000313" key="19">
    <source>
        <dbReference type="EMBL" id="SSY70019.1"/>
    </source>
</evidence>
<dbReference type="PRINTS" id="PR00502">
    <property type="entry name" value="NUDIXFAMILY"/>
</dbReference>
<evidence type="ECO:0000256" key="12">
    <source>
        <dbReference type="ARBA" id="ARBA00038905"/>
    </source>
</evidence>
<name>A0A376BJX8_9NEIS</name>
<keyword evidence="8" id="KW-0460">Magnesium</keyword>
<protein>
    <recommendedName>
        <fullName evidence="13">8-oxo-dGTP diphosphatase</fullName>
        <ecNumber evidence="12">3.6.1.55</ecNumber>
    </recommendedName>
    <alternativeName>
        <fullName evidence="16">7,8-dihydro-8-oxoguanine-triphosphatase</fullName>
    </alternativeName>
    <alternativeName>
        <fullName evidence="15">Mutator protein MutT</fullName>
    </alternativeName>
    <alternativeName>
        <fullName evidence="14">dGTP pyrophosphohydrolase</fullName>
    </alternativeName>
</protein>
<evidence type="ECO:0000256" key="4">
    <source>
        <dbReference type="ARBA" id="ARBA00022705"/>
    </source>
</evidence>
<dbReference type="GO" id="GO:0044716">
    <property type="term" value="F:8-oxo-GDP phosphatase activity"/>
    <property type="evidence" value="ECO:0007669"/>
    <property type="project" value="TreeGrafter"/>
</dbReference>
<dbReference type="InterPro" id="IPR020084">
    <property type="entry name" value="NUDIX_hydrolase_CS"/>
</dbReference>
<dbReference type="OrthoDB" id="9810648at2"/>
<dbReference type="InterPro" id="IPR000086">
    <property type="entry name" value="NUDIX_hydrolase_dom"/>
</dbReference>
<evidence type="ECO:0000256" key="7">
    <source>
        <dbReference type="ARBA" id="ARBA00022801"/>
    </source>
</evidence>
<organism evidence="19 20">
    <name type="scientific">Alysiella crassa</name>
    <dbReference type="NCBI Taxonomy" id="153491"/>
    <lineage>
        <taxon>Bacteria</taxon>
        <taxon>Pseudomonadati</taxon>
        <taxon>Pseudomonadota</taxon>
        <taxon>Betaproteobacteria</taxon>
        <taxon>Neisseriales</taxon>
        <taxon>Neisseriaceae</taxon>
        <taxon>Alysiella</taxon>
    </lineage>
</organism>
<sequence length="143" mass="15971">MLEKPITTVVAGIVFNARGEVLLSSRPAGKAYAGYWEFAGGKVEQGETLLAALQREFHEELGIDIQHADLWQEKIHAYEHATVHLHFFVVLPTDWSGELKAREGQQWAWQSPQNYTVAPMLPANAALLAEIGEFARQQNFQAA</sequence>
<evidence type="ECO:0000256" key="15">
    <source>
        <dbReference type="ARBA" id="ARBA00041979"/>
    </source>
</evidence>
<dbReference type="EC" id="3.6.1.55" evidence="12"/>
<keyword evidence="7 17" id="KW-0378">Hydrolase</keyword>
<evidence type="ECO:0000256" key="5">
    <source>
        <dbReference type="ARBA" id="ARBA00022723"/>
    </source>
</evidence>
<evidence type="ECO:0000256" key="11">
    <source>
        <dbReference type="ARBA" id="ARBA00036904"/>
    </source>
</evidence>
<keyword evidence="5" id="KW-0479">Metal-binding</keyword>
<comment type="catalytic activity">
    <reaction evidence="11">
        <text>8-oxo-GTP + H2O = 8-oxo-GMP + diphosphate + H(+)</text>
        <dbReference type="Rhea" id="RHEA:67616"/>
        <dbReference type="ChEBI" id="CHEBI:15377"/>
        <dbReference type="ChEBI" id="CHEBI:15378"/>
        <dbReference type="ChEBI" id="CHEBI:33019"/>
        <dbReference type="ChEBI" id="CHEBI:143553"/>
        <dbReference type="ChEBI" id="CHEBI:145694"/>
    </reaction>
</comment>
<dbReference type="GO" id="GO:0035539">
    <property type="term" value="F:8-oxo-7,8-dihydrodeoxyguanosine triphosphate pyrophosphatase activity"/>
    <property type="evidence" value="ECO:0007669"/>
    <property type="project" value="UniProtKB-EC"/>
</dbReference>
<dbReference type="RefSeq" id="WP_051968521.1">
    <property type="nucleotide sequence ID" value="NZ_CP091519.2"/>
</dbReference>
<dbReference type="InterPro" id="IPR047127">
    <property type="entry name" value="MutT-like"/>
</dbReference>
<evidence type="ECO:0000256" key="3">
    <source>
        <dbReference type="ARBA" id="ARBA00022457"/>
    </source>
</evidence>
<accession>A0A376BJX8</accession>
<evidence type="ECO:0000256" key="1">
    <source>
        <dbReference type="ARBA" id="ARBA00001946"/>
    </source>
</evidence>
<evidence type="ECO:0000256" key="13">
    <source>
        <dbReference type="ARBA" id="ARBA00040794"/>
    </source>
</evidence>
<gene>
    <name evidence="19" type="primary">nudG</name>
    <name evidence="19" type="ORF">NCTC10283_00082</name>
</gene>
<dbReference type="AlphaFoldDB" id="A0A376BJX8"/>
<comment type="similarity">
    <text evidence="2 17">Belongs to the Nudix hydrolase family.</text>
</comment>
<dbReference type="SUPFAM" id="SSF55811">
    <property type="entry name" value="Nudix"/>
    <property type="match status" value="1"/>
</dbReference>
<dbReference type="GO" id="GO:0008413">
    <property type="term" value="F:8-oxo-7,8-dihydroguanosine triphosphate pyrophosphatase activity"/>
    <property type="evidence" value="ECO:0007669"/>
    <property type="project" value="TreeGrafter"/>
</dbReference>
<comment type="cofactor">
    <cofactor evidence="1">
        <name>Mg(2+)</name>
        <dbReference type="ChEBI" id="CHEBI:18420"/>
    </cofactor>
</comment>
<evidence type="ECO:0000256" key="9">
    <source>
        <dbReference type="ARBA" id="ARBA00023204"/>
    </source>
</evidence>
<dbReference type="PROSITE" id="PS51462">
    <property type="entry name" value="NUDIX"/>
    <property type="match status" value="1"/>
</dbReference>
<evidence type="ECO:0000256" key="16">
    <source>
        <dbReference type="ARBA" id="ARBA00042798"/>
    </source>
</evidence>
<dbReference type="InterPro" id="IPR015797">
    <property type="entry name" value="NUDIX_hydrolase-like_dom_sf"/>
</dbReference>
<keyword evidence="9" id="KW-0234">DNA repair</keyword>